<keyword evidence="1" id="KW-0238">DNA-binding</keyword>
<dbReference type="PANTHER" id="PTHR46558">
    <property type="entry name" value="TRACRIPTIONAL REGULATORY PROTEIN-RELATED-RELATED"/>
    <property type="match status" value="1"/>
</dbReference>
<dbReference type="SUPFAM" id="SSF47413">
    <property type="entry name" value="lambda repressor-like DNA-binding domains"/>
    <property type="match status" value="1"/>
</dbReference>
<sequence>MPARKTHPRTVTGIDKIIGNRLRQRRLELHISQSELADKLGVSFQQVQKYEKGVNRVSTGRLQQIATVLESDVSFFMGDLVGSKKPPTVTKLAGFLATKDGVEINEAMLRLDQTHRRAVIALARTLGTAYGVEA</sequence>
<feature type="domain" description="HTH cro/C1-type" evidence="2">
    <location>
        <begin position="22"/>
        <end position="76"/>
    </location>
</feature>
<dbReference type="EMBL" id="JAAOLE020000001">
    <property type="protein sequence ID" value="NVI43673.1"/>
    <property type="molecule type" value="Genomic_DNA"/>
</dbReference>
<dbReference type="Pfam" id="PF01381">
    <property type="entry name" value="HTH_3"/>
    <property type="match status" value="1"/>
</dbReference>
<accession>A0A973VXB8</accession>
<dbReference type="PROSITE" id="PS50943">
    <property type="entry name" value="HTH_CROC1"/>
    <property type="match status" value="1"/>
</dbReference>
<dbReference type="CDD" id="cd00093">
    <property type="entry name" value="HTH_XRE"/>
    <property type="match status" value="1"/>
</dbReference>
<dbReference type="PANTHER" id="PTHR46558:SF4">
    <property type="entry name" value="DNA-BIDING PHAGE PROTEIN"/>
    <property type="match status" value="1"/>
</dbReference>
<dbReference type="RefSeq" id="WP_029085690.1">
    <property type="nucleotide sequence ID" value="NZ_CP088285.1"/>
</dbReference>
<dbReference type="AlphaFoldDB" id="A0A973VXB8"/>
<protein>
    <submittedName>
        <fullName evidence="3">Helix-turn-helix transcriptional regulator</fullName>
    </submittedName>
</protein>
<organism evidence="3">
    <name type="scientific">Bradyrhizobium septentrionale</name>
    <dbReference type="NCBI Taxonomy" id="1404411"/>
    <lineage>
        <taxon>Bacteria</taxon>
        <taxon>Pseudomonadati</taxon>
        <taxon>Pseudomonadota</taxon>
        <taxon>Alphaproteobacteria</taxon>
        <taxon>Hyphomicrobiales</taxon>
        <taxon>Nitrobacteraceae</taxon>
        <taxon>Bradyrhizobium</taxon>
    </lineage>
</organism>
<proteinExistence type="predicted"/>
<comment type="caution">
    <text evidence="3">The sequence shown here is derived from an EMBL/GenBank/DDBJ whole genome shotgun (WGS) entry which is preliminary data.</text>
</comment>
<name>A0A973VXB8_9BRAD</name>
<dbReference type="InterPro" id="IPR001387">
    <property type="entry name" value="Cro/C1-type_HTH"/>
</dbReference>
<dbReference type="InterPro" id="IPR010982">
    <property type="entry name" value="Lambda_DNA-bd_dom_sf"/>
</dbReference>
<dbReference type="Gene3D" id="1.10.260.40">
    <property type="entry name" value="lambda repressor-like DNA-binding domains"/>
    <property type="match status" value="1"/>
</dbReference>
<evidence type="ECO:0000259" key="2">
    <source>
        <dbReference type="PROSITE" id="PS50943"/>
    </source>
</evidence>
<gene>
    <name evidence="3" type="ORF">HAP48_012090</name>
</gene>
<evidence type="ECO:0000256" key="1">
    <source>
        <dbReference type="ARBA" id="ARBA00023125"/>
    </source>
</evidence>
<dbReference type="SMART" id="SM00530">
    <property type="entry name" value="HTH_XRE"/>
    <property type="match status" value="1"/>
</dbReference>
<reference evidence="3" key="1">
    <citation type="submission" date="2020-06" db="EMBL/GenBank/DDBJ databases">
        <title>Whole Genome Sequence of Bradyrhizobium sp. Strain 1S1.</title>
        <authorList>
            <person name="Bromfield E.S.P."/>
            <person name="Cloutier S."/>
        </authorList>
    </citation>
    <scope>NUCLEOTIDE SEQUENCE [LARGE SCALE GENOMIC DNA]</scope>
    <source>
        <strain evidence="3">1S1</strain>
    </source>
</reference>
<evidence type="ECO:0000313" key="3">
    <source>
        <dbReference type="EMBL" id="NVI43673.1"/>
    </source>
</evidence>
<dbReference type="GO" id="GO:0003677">
    <property type="term" value="F:DNA binding"/>
    <property type="evidence" value="ECO:0007669"/>
    <property type="project" value="UniProtKB-KW"/>
</dbReference>